<dbReference type="NCBIfam" id="NF005875">
    <property type="entry name" value="PRK07819.1"/>
    <property type="match status" value="1"/>
</dbReference>
<feature type="binding site" evidence="3">
    <location>
        <position position="273"/>
    </location>
    <ligand>
        <name>NAD(+)</name>
        <dbReference type="ChEBI" id="CHEBI:57540"/>
    </ligand>
</feature>
<dbReference type="PANTHER" id="PTHR48075">
    <property type="entry name" value="3-HYDROXYACYL-COA DEHYDROGENASE FAMILY PROTEIN"/>
    <property type="match status" value="1"/>
</dbReference>
<keyword evidence="1" id="KW-0560">Oxidoreductase</keyword>
<dbReference type="SUPFAM" id="SSF51735">
    <property type="entry name" value="NAD(P)-binding Rossmann-fold domains"/>
    <property type="match status" value="1"/>
</dbReference>
<feature type="binding site" evidence="4">
    <location>
        <position position="55"/>
    </location>
    <ligand>
        <name>CoA</name>
        <dbReference type="ChEBI" id="CHEBI:57287"/>
    </ligand>
</feature>
<dbReference type="NCBIfam" id="NF004474">
    <property type="entry name" value="PRK05808.1"/>
    <property type="match status" value="1"/>
</dbReference>
<accession>A0A560DYQ0</accession>
<dbReference type="InterPro" id="IPR006108">
    <property type="entry name" value="3HC_DH_C"/>
</dbReference>
<evidence type="ECO:0000313" key="8">
    <source>
        <dbReference type="Proteomes" id="UP000319949"/>
    </source>
</evidence>
<dbReference type="STRING" id="1803665.GCA_001641335_04646"/>
<dbReference type="InterPro" id="IPR008927">
    <property type="entry name" value="6-PGluconate_DH-like_C_sf"/>
</dbReference>
<feature type="binding site" evidence="4">
    <location>
        <position position="118"/>
    </location>
    <ligand>
        <name>CoA</name>
        <dbReference type="ChEBI" id="CHEBI:57287"/>
    </ligand>
</feature>
<evidence type="ECO:0000256" key="3">
    <source>
        <dbReference type="PIRSR" id="PIRSR000105-2"/>
    </source>
</evidence>
<proteinExistence type="predicted"/>
<dbReference type="PANTHER" id="PTHR48075:SF5">
    <property type="entry name" value="3-HYDROXYBUTYRYL-COA DEHYDROGENASE"/>
    <property type="match status" value="1"/>
</dbReference>
<feature type="binding site" evidence="4">
    <location>
        <position position="48"/>
    </location>
    <ligand>
        <name>CoA</name>
        <dbReference type="ChEBI" id="CHEBI:57287"/>
    </ligand>
</feature>
<gene>
    <name evidence="7" type="ORF">FBZ96_1031031</name>
</gene>
<keyword evidence="3" id="KW-0520">NAD</keyword>
<feature type="binding site" evidence="3">
    <location>
        <position position="32"/>
    </location>
    <ligand>
        <name>NAD(+)</name>
        <dbReference type="ChEBI" id="CHEBI:57540"/>
    </ligand>
</feature>
<dbReference type="Pfam" id="PF00725">
    <property type="entry name" value="3HCDH"/>
    <property type="match status" value="1"/>
</dbReference>
<evidence type="ECO:0000259" key="5">
    <source>
        <dbReference type="Pfam" id="PF00725"/>
    </source>
</evidence>
<dbReference type="GO" id="GO:0070403">
    <property type="term" value="F:NAD+ binding"/>
    <property type="evidence" value="ECO:0007669"/>
    <property type="project" value="InterPro"/>
</dbReference>
<dbReference type="RefSeq" id="WP_145661887.1">
    <property type="nucleotide sequence ID" value="NZ_VITK01000003.1"/>
</dbReference>
<dbReference type="OrthoDB" id="9771883at2"/>
<dbReference type="InterPro" id="IPR006176">
    <property type="entry name" value="3-OHacyl-CoA_DH_NAD-bd"/>
</dbReference>
<dbReference type="Pfam" id="PF02737">
    <property type="entry name" value="3HCDH_N"/>
    <property type="match status" value="1"/>
</dbReference>
<comment type="caution">
    <text evidence="7">The sequence shown here is derived from an EMBL/GenBank/DDBJ whole genome shotgun (WGS) entry which is preliminary data.</text>
</comment>
<feature type="binding site" evidence="3">
    <location>
        <begin position="9"/>
        <end position="14"/>
    </location>
    <ligand>
        <name>NAD(+)</name>
        <dbReference type="ChEBI" id="CHEBI:57540"/>
    </ligand>
</feature>
<sequence length="283" mass="30036">MIQTVGIIGAGTMGNGIAQICAAAGLSVVMVDISDAAVNRGLATVGGSLERLVKKEKMSAADRDATLKRITATTDRAKLSDCDLVIEAATENEELKVKILKDLCATLSPRTLLATNTSSISITKLAAATDRPDRFIGMHFFNPVPVMALLELIRGLQTSDDTHAKALDFAKRVGKVAITAKNSPGFAVNRILCPMINEAIFALQEGIATAEEIDAGMKLGCNHPIGPLALADLVGLDTMLSVMEVFYKGFNDPKYRPAPLLKEMVDAGHLGRKTGQGFYSYGA</sequence>
<organism evidence="7 8">
    <name type="scientific">Bradyrhizobium stylosanthis</name>
    <dbReference type="NCBI Taxonomy" id="1803665"/>
    <lineage>
        <taxon>Bacteria</taxon>
        <taxon>Pseudomonadati</taxon>
        <taxon>Pseudomonadota</taxon>
        <taxon>Alphaproteobacteria</taxon>
        <taxon>Hyphomicrobiales</taxon>
        <taxon>Nitrobacteraceae</taxon>
        <taxon>Bradyrhizobium</taxon>
    </lineage>
</organism>
<dbReference type="InterPro" id="IPR013328">
    <property type="entry name" value="6PGD_dom2"/>
</dbReference>
<dbReference type="PIRSF" id="PIRSF000105">
    <property type="entry name" value="HCDH"/>
    <property type="match status" value="1"/>
</dbReference>
<feature type="binding site" evidence="3">
    <location>
        <position position="142"/>
    </location>
    <ligand>
        <name>NAD(+)</name>
        <dbReference type="ChEBI" id="CHEBI:57540"/>
    </ligand>
</feature>
<evidence type="ECO:0000259" key="6">
    <source>
        <dbReference type="Pfam" id="PF02737"/>
    </source>
</evidence>
<protein>
    <submittedName>
        <fullName evidence="7">3-hydroxyacyl-CoA dehydrogenase</fullName>
    </submittedName>
</protein>
<feature type="domain" description="3-hydroxyacyl-CoA dehydrogenase C-terminal" evidence="5">
    <location>
        <begin position="185"/>
        <end position="281"/>
    </location>
</feature>
<dbReference type="Gene3D" id="1.10.1040.10">
    <property type="entry name" value="N-(1-d-carboxylethyl)-l-norvaline Dehydrogenase, domain 2"/>
    <property type="match status" value="1"/>
</dbReference>
<dbReference type="InterPro" id="IPR036291">
    <property type="entry name" value="NAD(P)-bd_dom_sf"/>
</dbReference>
<dbReference type="AlphaFoldDB" id="A0A560DYQ0"/>
<dbReference type="InterPro" id="IPR022694">
    <property type="entry name" value="3-OHacyl-CoA_DH"/>
</dbReference>
<evidence type="ECO:0000256" key="2">
    <source>
        <dbReference type="PIRSR" id="PIRSR000105-1"/>
    </source>
</evidence>
<feature type="binding site" evidence="3">
    <location>
        <position position="118"/>
    </location>
    <ligand>
        <name>NAD(+)</name>
        <dbReference type="ChEBI" id="CHEBI:57540"/>
    </ligand>
</feature>
<dbReference type="GO" id="GO:0016616">
    <property type="term" value="F:oxidoreductase activity, acting on the CH-OH group of donors, NAD or NADP as acceptor"/>
    <property type="evidence" value="ECO:0007669"/>
    <property type="project" value="InterPro"/>
</dbReference>
<feature type="binding site" evidence="3">
    <location>
        <position position="96"/>
    </location>
    <ligand>
        <name>NAD(+)</name>
        <dbReference type="ChEBI" id="CHEBI:57540"/>
    </ligand>
</feature>
<keyword evidence="8" id="KW-1185">Reference proteome</keyword>
<dbReference type="Gene3D" id="3.40.50.720">
    <property type="entry name" value="NAD(P)-binding Rossmann-like Domain"/>
    <property type="match status" value="1"/>
</dbReference>
<evidence type="ECO:0000313" key="7">
    <source>
        <dbReference type="EMBL" id="TWB02249.1"/>
    </source>
</evidence>
<evidence type="ECO:0000256" key="4">
    <source>
        <dbReference type="PIRSR" id="PIRSR000105-3"/>
    </source>
</evidence>
<dbReference type="EMBL" id="VITK01000003">
    <property type="protein sequence ID" value="TWB02249.1"/>
    <property type="molecule type" value="Genomic_DNA"/>
</dbReference>
<dbReference type="Proteomes" id="UP000319949">
    <property type="component" value="Unassembled WGS sequence"/>
</dbReference>
<dbReference type="FunFam" id="3.40.50.720:FF:000009">
    <property type="entry name" value="Fatty oxidation complex, alpha subunit"/>
    <property type="match status" value="1"/>
</dbReference>
<dbReference type="GO" id="GO:0006631">
    <property type="term" value="P:fatty acid metabolic process"/>
    <property type="evidence" value="ECO:0007669"/>
    <property type="project" value="InterPro"/>
</dbReference>
<feature type="binding site" evidence="3">
    <location>
        <position position="91"/>
    </location>
    <ligand>
        <name>NAD(+)</name>
        <dbReference type="ChEBI" id="CHEBI:57540"/>
    </ligand>
</feature>
<feature type="site" description="Important for catalytic activity" evidence="2">
    <location>
        <position position="139"/>
    </location>
</feature>
<reference evidence="7 8" key="1">
    <citation type="submission" date="2019-06" db="EMBL/GenBank/DDBJ databases">
        <title>Genomic Encyclopedia of Type Strains, Phase IV (KMG-V): Genome sequencing to study the core and pangenomes of soil and plant-associated prokaryotes.</title>
        <authorList>
            <person name="Whitman W."/>
        </authorList>
    </citation>
    <scope>NUCLEOTIDE SEQUENCE [LARGE SCALE GENOMIC DNA]</scope>
    <source>
        <strain evidence="7 8">BR 510</strain>
    </source>
</reference>
<evidence type="ECO:0000256" key="1">
    <source>
        <dbReference type="ARBA" id="ARBA00023002"/>
    </source>
</evidence>
<name>A0A560DYQ0_9BRAD</name>
<dbReference type="SUPFAM" id="SSF48179">
    <property type="entry name" value="6-phosphogluconate dehydrogenase C-terminal domain-like"/>
    <property type="match status" value="1"/>
</dbReference>
<feature type="domain" description="3-hydroxyacyl-CoA dehydrogenase NAD binding" evidence="6">
    <location>
        <begin position="4"/>
        <end position="182"/>
    </location>
</feature>